<keyword evidence="2" id="KW-0812">Transmembrane</keyword>
<feature type="compositionally biased region" description="Low complexity" evidence="1">
    <location>
        <begin position="1"/>
        <end position="11"/>
    </location>
</feature>
<dbReference type="EMBL" id="BRZI01000017">
    <property type="protein sequence ID" value="GLD30758.1"/>
    <property type="molecule type" value="Genomic_DNA"/>
</dbReference>
<dbReference type="EMBL" id="BRXE01000051">
    <property type="protein sequence ID" value="GLB84473.1"/>
    <property type="molecule type" value="Genomic_DNA"/>
</dbReference>
<keyword evidence="2" id="KW-1133">Transmembrane helix</keyword>
<sequence>MSYPQQPGQQPYRPPHPNHQLPPRQPRPYAPPQHNQPYQAPQVPRPPVAAPHGAPGQLPAGAGGIAVTTRFFPLGFMLALVKPKVFIDNYEMPPASWGRTMLPAQPGRHHVHVHIPYFLPPKIGPADAVVDVHPGHIVELEYRAPAWSFSAGSLGPPPQSYNGLGITIAVMVVPFALVLFFLIVMVLLHA</sequence>
<evidence type="ECO:0000313" key="3">
    <source>
        <dbReference type="EMBL" id="GLB84473.1"/>
    </source>
</evidence>
<keyword evidence="5" id="KW-1185">Reference proteome</keyword>
<evidence type="ECO:0000256" key="2">
    <source>
        <dbReference type="SAM" id="Phobius"/>
    </source>
</evidence>
<evidence type="ECO:0000256" key="1">
    <source>
        <dbReference type="SAM" id="MobiDB-lite"/>
    </source>
</evidence>
<dbReference type="Proteomes" id="UP001165663">
    <property type="component" value="Unassembled WGS sequence"/>
</dbReference>
<dbReference type="AlphaFoldDB" id="A0A9P3Q8I8"/>
<feature type="compositionally biased region" description="Low complexity" evidence="1">
    <location>
        <begin position="32"/>
        <end position="42"/>
    </location>
</feature>
<comment type="caution">
    <text evidence="4">The sequence shown here is derived from an EMBL/GenBank/DDBJ whole genome shotgun (WGS) entry which is preliminary data.</text>
</comment>
<evidence type="ECO:0000313" key="4">
    <source>
        <dbReference type="EMBL" id="GLD30758.1"/>
    </source>
</evidence>
<reference evidence="4" key="1">
    <citation type="submission" date="2022-08" db="EMBL/GenBank/DDBJ databases">
        <title>Mycobacterium kiyosense sp. nov., scotochromogenic slow-glowing species isolated from respiratory specimens.</title>
        <authorList>
            <person name="Fukano H."/>
            <person name="Kazumi Y."/>
            <person name="Sakagami N."/>
            <person name="Ato M."/>
            <person name="Mitarai S."/>
            <person name="Hoshino Y."/>
        </authorList>
    </citation>
    <scope>NUCLEOTIDE SEQUENCE</scope>
    <source>
        <strain evidence="4">1413</strain>
        <strain evidence="3">SRL2020-028</strain>
    </source>
</reference>
<name>A0A9P3Q8I8_9MYCO</name>
<dbReference type="GeneID" id="83628589"/>
<gene>
    <name evidence="4" type="ORF">Mkiyose1413_26410</name>
    <name evidence="3" type="ORF">SRL2020028_37290</name>
</gene>
<feature type="region of interest" description="Disordered" evidence="1">
    <location>
        <begin position="1"/>
        <end position="56"/>
    </location>
</feature>
<proteinExistence type="predicted"/>
<protein>
    <submittedName>
        <fullName evidence="4">Uncharacterized protein</fullName>
    </submittedName>
</protein>
<keyword evidence="2" id="KW-0472">Membrane</keyword>
<feature type="transmembrane region" description="Helical" evidence="2">
    <location>
        <begin position="164"/>
        <end position="188"/>
    </location>
</feature>
<organism evidence="4 5">
    <name type="scientific">Mycobacterium kiyosense</name>
    <dbReference type="NCBI Taxonomy" id="2871094"/>
    <lineage>
        <taxon>Bacteria</taxon>
        <taxon>Bacillati</taxon>
        <taxon>Actinomycetota</taxon>
        <taxon>Actinomycetes</taxon>
        <taxon>Mycobacteriales</taxon>
        <taxon>Mycobacteriaceae</taxon>
        <taxon>Mycobacterium</taxon>
    </lineage>
</organism>
<evidence type="ECO:0000313" key="5">
    <source>
        <dbReference type="Proteomes" id="UP001064782"/>
    </source>
</evidence>
<dbReference type="RefSeq" id="WP_238305804.1">
    <property type="nucleotide sequence ID" value="NZ_BRXE01000051.1"/>
</dbReference>
<accession>A0A9P3Q8I8</accession>
<dbReference type="Proteomes" id="UP001064782">
    <property type="component" value="Unassembled WGS sequence"/>
</dbReference>